<evidence type="ECO:0000313" key="2">
    <source>
        <dbReference type="EMBL" id="MEJ6400256.1"/>
    </source>
</evidence>
<dbReference type="Proteomes" id="UP001370590">
    <property type="component" value="Unassembled WGS sequence"/>
</dbReference>
<protein>
    <submittedName>
        <fullName evidence="2">Phage holin family protein</fullName>
    </submittedName>
</protein>
<keyword evidence="3" id="KW-1185">Reference proteome</keyword>
<keyword evidence="1" id="KW-0812">Transmembrane</keyword>
<dbReference type="PANTHER" id="PTHR37309">
    <property type="entry name" value="SLR0284 PROTEIN"/>
    <property type="match status" value="1"/>
</dbReference>
<keyword evidence="1" id="KW-1133">Transmembrane helix</keyword>
<feature type="transmembrane region" description="Helical" evidence="1">
    <location>
        <begin position="56"/>
        <end position="77"/>
    </location>
</feature>
<feature type="transmembrane region" description="Helical" evidence="1">
    <location>
        <begin position="29"/>
        <end position="49"/>
    </location>
</feature>
<evidence type="ECO:0000313" key="3">
    <source>
        <dbReference type="Proteomes" id="UP001370590"/>
    </source>
</evidence>
<keyword evidence="1" id="KW-0472">Membrane</keyword>
<gene>
    <name evidence="2" type="ORF">R4146_03600</name>
</gene>
<feature type="transmembrane region" description="Helical" evidence="1">
    <location>
        <begin position="7"/>
        <end position="23"/>
    </location>
</feature>
<sequence>MTFLKQLLLNMFVFIALAGFFQHSGKFYVASITTALFAALILSILNALVRPFITILSLPINIITLGLFSIVINGFMLELTSLLVGKESFYFSSFGTAMLVAIILSLCNAIFADHYSQQNRQ</sequence>
<dbReference type="Pfam" id="PF04020">
    <property type="entry name" value="Phage_holin_4_2"/>
    <property type="match status" value="1"/>
</dbReference>
<dbReference type="PANTHER" id="PTHR37309:SF1">
    <property type="entry name" value="SLR0284 PROTEIN"/>
    <property type="match status" value="1"/>
</dbReference>
<feature type="transmembrane region" description="Helical" evidence="1">
    <location>
        <begin position="89"/>
        <end position="111"/>
    </location>
</feature>
<organism evidence="2 3">
    <name type="scientific">Nicoliella lavandulae</name>
    <dbReference type="NCBI Taxonomy" id="3082954"/>
    <lineage>
        <taxon>Bacteria</taxon>
        <taxon>Bacillati</taxon>
        <taxon>Bacillota</taxon>
        <taxon>Bacilli</taxon>
        <taxon>Lactobacillales</taxon>
        <taxon>Lactobacillaceae</taxon>
        <taxon>Nicoliella</taxon>
    </lineage>
</organism>
<comment type="caution">
    <text evidence="2">The sequence shown here is derived from an EMBL/GenBank/DDBJ whole genome shotgun (WGS) entry which is preliminary data.</text>
</comment>
<dbReference type="RefSeq" id="WP_339960071.1">
    <property type="nucleotide sequence ID" value="NZ_JAWMWH010000001.1"/>
</dbReference>
<name>A0ABU8SK55_9LACO</name>
<accession>A0ABU8SK55</accession>
<dbReference type="EMBL" id="JAWMWH010000001">
    <property type="protein sequence ID" value="MEJ6400256.1"/>
    <property type="molecule type" value="Genomic_DNA"/>
</dbReference>
<dbReference type="InterPro" id="IPR007165">
    <property type="entry name" value="Phage_holin_4_2"/>
</dbReference>
<evidence type="ECO:0000256" key="1">
    <source>
        <dbReference type="SAM" id="Phobius"/>
    </source>
</evidence>
<proteinExistence type="predicted"/>
<reference evidence="2 3" key="1">
    <citation type="submission" date="2023-10" db="EMBL/GenBank/DDBJ databases">
        <title>Nicoliella lavandulae sp. nov. isolated from Lavandula angustifolia flowers.</title>
        <authorList>
            <person name="Alcantara C."/>
            <person name="Zuniga M."/>
            <person name="Landete J.M."/>
            <person name="Monedero V."/>
        </authorList>
    </citation>
    <scope>NUCLEOTIDE SEQUENCE [LARGE SCALE GENOMIC DNA]</scope>
    <source>
        <strain evidence="2 3">Es01</strain>
    </source>
</reference>